<protein>
    <submittedName>
        <fullName evidence="2">Uncharacterized protein</fullName>
    </submittedName>
</protein>
<gene>
    <name evidence="2" type="ORF">C2G38_2185056</name>
</gene>
<comment type="caution">
    <text evidence="2">The sequence shown here is derived from an EMBL/GenBank/DDBJ whole genome shotgun (WGS) entry which is preliminary data.</text>
</comment>
<dbReference type="AlphaFoldDB" id="A0A397VG08"/>
<keyword evidence="1" id="KW-0812">Transmembrane</keyword>
<dbReference type="Proteomes" id="UP000266673">
    <property type="component" value="Unassembled WGS sequence"/>
</dbReference>
<evidence type="ECO:0000313" key="3">
    <source>
        <dbReference type="Proteomes" id="UP000266673"/>
    </source>
</evidence>
<dbReference type="OrthoDB" id="2425131at2759"/>
<accession>A0A397VG08</accession>
<keyword evidence="1" id="KW-1133">Transmembrane helix</keyword>
<feature type="transmembrane region" description="Helical" evidence="1">
    <location>
        <begin position="12"/>
        <end position="36"/>
    </location>
</feature>
<keyword evidence="3" id="KW-1185">Reference proteome</keyword>
<evidence type="ECO:0000256" key="1">
    <source>
        <dbReference type="SAM" id="Phobius"/>
    </source>
</evidence>
<dbReference type="InterPro" id="IPR011990">
    <property type="entry name" value="TPR-like_helical_dom_sf"/>
</dbReference>
<feature type="transmembrane region" description="Helical" evidence="1">
    <location>
        <begin position="56"/>
        <end position="78"/>
    </location>
</feature>
<reference evidence="2 3" key="1">
    <citation type="submission" date="2018-06" db="EMBL/GenBank/DDBJ databases">
        <title>Comparative genomics reveals the genomic features of Rhizophagus irregularis, R. cerebriforme, R. diaphanum and Gigaspora rosea, and their symbiotic lifestyle signature.</title>
        <authorList>
            <person name="Morin E."/>
            <person name="San Clemente H."/>
            <person name="Chen E.C.H."/>
            <person name="De La Providencia I."/>
            <person name="Hainaut M."/>
            <person name="Kuo A."/>
            <person name="Kohler A."/>
            <person name="Murat C."/>
            <person name="Tang N."/>
            <person name="Roy S."/>
            <person name="Loubradou J."/>
            <person name="Henrissat B."/>
            <person name="Grigoriev I.V."/>
            <person name="Corradi N."/>
            <person name="Roux C."/>
            <person name="Martin F.M."/>
        </authorList>
    </citation>
    <scope>NUCLEOTIDE SEQUENCE [LARGE SCALE GENOMIC DNA]</scope>
    <source>
        <strain evidence="2 3">DAOM 194757</strain>
    </source>
</reference>
<dbReference type="EMBL" id="QKWP01000549">
    <property type="protein sequence ID" value="RIB18276.1"/>
    <property type="molecule type" value="Genomic_DNA"/>
</dbReference>
<dbReference type="Gene3D" id="1.25.40.10">
    <property type="entry name" value="Tetratricopeptide repeat domain"/>
    <property type="match status" value="1"/>
</dbReference>
<organism evidence="2 3">
    <name type="scientific">Gigaspora rosea</name>
    <dbReference type="NCBI Taxonomy" id="44941"/>
    <lineage>
        <taxon>Eukaryota</taxon>
        <taxon>Fungi</taxon>
        <taxon>Fungi incertae sedis</taxon>
        <taxon>Mucoromycota</taxon>
        <taxon>Glomeromycotina</taxon>
        <taxon>Glomeromycetes</taxon>
        <taxon>Diversisporales</taxon>
        <taxon>Gigasporaceae</taxon>
        <taxon>Gigaspora</taxon>
    </lineage>
</organism>
<evidence type="ECO:0000313" key="2">
    <source>
        <dbReference type="EMBL" id="RIB18276.1"/>
    </source>
</evidence>
<proteinExistence type="predicted"/>
<keyword evidence="1" id="KW-0472">Membrane</keyword>
<name>A0A397VG08_9GLOM</name>
<sequence length="125" mass="14524">MWFLRRWCRLVRVLLSSLVVSHNVVFTLLVSSSSVISPVADAVQFGVYSDTAFHHWSPFFLDTFVWAFVRVFVHYYWICSSLVQQWSRYQKSAEIKNANGKNSVGYCYRHGIGAEKKDEHKASIQ</sequence>